<comment type="caution">
    <text evidence="1">The sequence shown here is derived from an EMBL/GenBank/DDBJ whole genome shotgun (WGS) entry which is preliminary data.</text>
</comment>
<organism evidence="1 2">
    <name type="scientific">Winogradskyella litorisediminis</name>
    <dbReference type="NCBI Taxonomy" id="1156618"/>
    <lineage>
        <taxon>Bacteria</taxon>
        <taxon>Pseudomonadati</taxon>
        <taxon>Bacteroidota</taxon>
        <taxon>Flavobacteriia</taxon>
        <taxon>Flavobacteriales</taxon>
        <taxon>Flavobacteriaceae</taxon>
        <taxon>Winogradskyella</taxon>
    </lineage>
</organism>
<dbReference type="RefSeq" id="WP_386128155.1">
    <property type="nucleotide sequence ID" value="NZ_JBHTJL010000009.1"/>
</dbReference>
<gene>
    <name evidence="1" type="ORF">ACFQ1Q_03835</name>
</gene>
<evidence type="ECO:0000313" key="1">
    <source>
        <dbReference type="EMBL" id="MFD1062364.1"/>
    </source>
</evidence>
<dbReference type="EMBL" id="JBHTJL010000009">
    <property type="protein sequence ID" value="MFD1062364.1"/>
    <property type="molecule type" value="Genomic_DNA"/>
</dbReference>
<sequence>MRNLRLIPFLILFNFCASQNAKNYDIYLVFNSNKKEVYISERKINDGSQKFFHFGRKNEEEYTMFINDTGKLEKKHRAKYGLGCCKITAMHDSKENEVKTLRVIDMKNIITYDDFMSVDFNLFYKIIKRAKNVYFVDEGSETDNSIRLKAYEVKF</sequence>
<evidence type="ECO:0000313" key="2">
    <source>
        <dbReference type="Proteomes" id="UP001597013"/>
    </source>
</evidence>
<dbReference type="Proteomes" id="UP001597013">
    <property type="component" value="Unassembled WGS sequence"/>
</dbReference>
<accession>A0ABW3N3Y3</accession>
<proteinExistence type="predicted"/>
<protein>
    <submittedName>
        <fullName evidence="1">Uncharacterized protein</fullName>
    </submittedName>
</protein>
<reference evidence="2" key="1">
    <citation type="journal article" date="2019" name="Int. J. Syst. Evol. Microbiol.">
        <title>The Global Catalogue of Microorganisms (GCM) 10K type strain sequencing project: providing services to taxonomists for standard genome sequencing and annotation.</title>
        <authorList>
            <consortium name="The Broad Institute Genomics Platform"/>
            <consortium name="The Broad Institute Genome Sequencing Center for Infectious Disease"/>
            <person name="Wu L."/>
            <person name="Ma J."/>
        </authorList>
    </citation>
    <scope>NUCLEOTIDE SEQUENCE [LARGE SCALE GENOMIC DNA]</scope>
    <source>
        <strain evidence="2">CCUG 62215</strain>
    </source>
</reference>
<name>A0ABW3N3Y3_9FLAO</name>
<keyword evidence="2" id="KW-1185">Reference proteome</keyword>